<sequence length="176" mass="19873">MNKREKQLLLSAARTSIETYFSGEKMEIIELGIRRGSFVTLQEDGELRGCIGYMTGIDDLYRQVVSLAREAAFNDYRFPPLRRDELDLITIEISVLTEPKAIDSLQSFKLGEDGIIMTLNNQRAVYLPQVAIETGWNKAELLSSLSRKAGLPPNAWQNENASFMTFNAEVFSESNL</sequence>
<dbReference type="Gene3D" id="3.30.700.20">
    <property type="entry name" value="Hypothetical protein ph0010, domain 1"/>
    <property type="match status" value="1"/>
</dbReference>
<feature type="domain" description="AMMECR1" evidence="1">
    <location>
        <begin position="1"/>
        <end position="176"/>
    </location>
</feature>
<organism evidence="2 3">
    <name type="scientific">Candidatus Ornithospirochaeta stercoripullorum</name>
    <dbReference type="NCBI Taxonomy" id="2840899"/>
    <lineage>
        <taxon>Bacteria</taxon>
        <taxon>Pseudomonadati</taxon>
        <taxon>Spirochaetota</taxon>
        <taxon>Spirochaetia</taxon>
        <taxon>Spirochaetales</taxon>
        <taxon>Spirochaetaceae</taxon>
        <taxon>Spirochaetaceae incertae sedis</taxon>
        <taxon>Candidatus Ornithospirochaeta</taxon>
    </lineage>
</organism>
<dbReference type="Proteomes" id="UP000823615">
    <property type="component" value="Unassembled WGS sequence"/>
</dbReference>
<accession>A0A9D9DZ66</accession>
<dbReference type="AlphaFoldDB" id="A0A9D9DZ66"/>
<reference evidence="2" key="1">
    <citation type="submission" date="2020-10" db="EMBL/GenBank/DDBJ databases">
        <authorList>
            <person name="Gilroy R."/>
        </authorList>
    </citation>
    <scope>NUCLEOTIDE SEQUENCE</scope>
    <source>
        <strain evidence="2">7293</strain>
    </source>
</reference>
<dbReference type="PROSITE" id="PS51112">
    <property type="entry name" value="AMMECR1"/>
    <property type="match status" value="1"/>
</dbReference>
<dbReference type="InterPro" id="IPR027623">
    <property type="entry name" value="AmmeMemoSam_A"/>
</dbReference>
<dbReference type="InterPro" id="IPR023473">
    <property type="entry name" value="AMMECR1"/>
</dbReference>
<proteinExistence type="predicted"/>
<reference evidence="2" key="2">
    <citation type="journal article" date="2021" name="PeerJ">
        <title>Extensive microbial diversity within the chicken gut microbiome revealed by metagenomics and culture.</title>
        <authorList>
            <person name="Gilroy R."/>
            <person name="Ravi A."/>
            <person name="Getino M."/>
            <person name="Pursley I."/>
            <person name="Horton D.L."/>
            <person name="Alikhan N.F."/>
            <person name="Baker D."/>
            <person name="Gharbi K."/>
            <person name="Hall N."/>
            <person name="Watson M."/>
            <person name="Adriaenssens E.M."/>
            <person name="Foster-Nyarko E."/>
            <person name="Jarju S."/>
            <person name="Secka A."/>
            <person name="Antonio M."/>
            <person name="Oren A."/>
            <person name="Chaudhuri R.R."/>
            <person name="La Ragione R."/>
            <person name="Hildebrand F."/>
            <person name="Pallen M.J."/>
        </authorList>
    </citation>
    <scope>NUCLEOTIDE SEQUENCE</scope>
    <source>
        <strain evidence="2">7293</strain>
    </source>
</reference>
<dbReference type="NCBIfam" id="TIGR00296">
    <property type="entry name" value="TIGR00296 family protein"/>
    <property type="match status" value="1"/>
</dbReference>
<gene>
    <name evidence="2" type="primary">amrA</name>
    <name evidence="2" type="ORF">IAA97_01970</name>
</gene>
<evidence type="ECO:0000259" key="1">
    <source>
        <dbReference type="PROSITE" id="PS51112"/>
    </source>
</evidence>
<protein>
    <submittedName>
        <fullName evidence="2">AmmeMemoRadiSam system protein A</fullName>
    </submittedName>
</protein>
<dbReference type="PANTHER" id="PTHR13016">
    <property type="entry name" value="AMMECR1 HOMOLOG"/>
    <property type="match status" value="1"/>
</dbReference>
<dbReference type="Gene3D" id="3.30.1490.150">
    <property type="entry name" value="Hypothetical protein ph0010, domain 2"/>
    <property type="match status" value="1"/>
</dbReference>
<dbReference type="SUPFAM" id="SSF143447">
    <property type="entry name" value="AMMECR1-like"/>
    <property type="match status" value="1"/>
</dbReference>
<dbReference type="InterPro" id="IPR002733">
    <property type="entry name" value="AMMECR1_domain"/>
</dbReference>
<evidence type="ECO:0000313" key="2">
    <source>
        <dbReference type="EMBL" id="MBO8435732.1"/>
    </source>
</evidence>
<dbReference type="NCBIfam" id="TIGR04335">
    <property type="entry name" value="AmmeMemoSam_A"/>
    <property type="match status" value="1"/>
</dbReference>
<dbReference type="EMBL" id="JADIMT010000031">
    <property type="protein sequence ID" value="MBO8435732.1"/>
    <property type="molecule type" value="Genomic_DNA"/>
</dbReference>
<comment type="caution">
    <text evidence="2">The sequence shown here is derived from an EMBL/GenBank/DDBJ whole genome shotgun (WGS) entry which is preliminary data.</text>
</comment>
<dbReference type="InterPro" id="IPR036071">
    <property type="entry name" value="AMMECR1_dom_sf"/>
</dbReference>
<dbReference type="Pfam" id="PF01871">
    <property type="entry name" value="AMMECR1"/>
    <property type="match status" value="1"/>
</dbReference>
<name>A0A9D9DZ66_9SPIO</name>
<dbReference type="InterPro" id="IPR027485">
    <property type="entry name" value="AMMECR1_N"/>
</dbReference>
<dbReference type="PANTHER" id="PTHR13016:SF0">
    <property type="entry name" value="AMME SYNDROME CANDIDATE GENE 1 PROTEIN"/>
    <property type="match status" value="1"/>
</dbReference>
<evidence type="ECO:0000313" key="3">
    <source>
        <dbReference type="Proteomes" id="UP000823615"/>
    </source>
</evidence>